<protein>
    <submittedName>
        <fullName evidence="3">Uncharacterized protein</fullName>
    </submittedName>
</protein>
<dbReference type="Pfam" id="PF18334">
    <property type="entry name" value="XRN1_D2_D3"/>
    <property type="match status" value="1"/>
</dbReference>
<accession>A0A4P9YVJ4</accession>
<evidence type="ECO:0000313" key="3">
    <source>
        <dbReference type="EMBL" id="RKP23825.1"/>
    </source>
</evidence>
<gene>
    <name evidence="3" type="ORF">SYNPS1DRAFT_18044</name>
</gene>
<sequence>MRFVPSYVAAKRVQMSPLLLSKITSTLHVAMGNNEDERVNLGLSIKFSGKNQKVHGYSRKTVRGWDFSEKAIQLIQEYKDRFPDFIAMLERDVNDDIYKARKIFPPETASKRVEEIKAWLKTLDCRQQERVSIDAEILGKDTVRLIEEATDRILGASPGYRSVTIQNIPRFALLKPSFAATRLSNQQFQLGDRVVYVQDSGNVPIAAQGTVVGKQGTELDVVFDQTFMSGTTLGDR</sequence>
<dbReference type="Gene3D" id="2.30.30.750">
    <property type="match status" value="1"/>
</dbReference>
<evidence type="ECO:0000259" key="1">
    <source>
        <dbReference type="Pfam" id="PF18129"/>
    </source>
</evidence>
<reference evidence="4" key="1">
    <citation type="journal article" date="2018" name="Nat. Microbiol.">
        <title>Leveraging single-cell genomics to expand the fungal tree of life.</title>
        <authorList>
            <person name="Ahrendt S.R."/>
            <person name="Quandt C.A."/>
            <person name="Ciobanu D."/>
            <person name="Clum A."/>
            <person name="Salamov A."/>
            <person name="Andreopoulos B."/>
            <person name="Cheng J.F."/>
            <person name="Woyke T."/>
            <person name="Pelin A."/>
            <person name="Henrissat B."/>
            <person name="Reynolds N.K."/>
            <person name="Benny G.L."/>
            <person name="Smith M.E."/>
            <person name="James T.Y."/>
            <person name="Grigoriev I.V."/>
        </authorList>
    </citation>
    <scope>NUCLEOTIDE SEQUENCE [LARGE SCALE GENOMIC DNA]</scope>
    <source>
        <strain evidence="4">Benny S71-1</strain>
    </source>
</reference>
<keyword evidence="4" id="KW-1185">Reference proteome</keyword>
<dbReference type="AlphaFoldDB" id="A0A4P9YVJ4"/>
<evidence type="ECO:0000313" key="4">
    <source>
        <dbReference type="Proteomes" id="UP000278143"/>
    </source>
</evidence>
<dbReference type="OrthoDB" id="372487at2759"/>
<name>A0A4P9YVJ4_9FUNG</name>
<dbReference type="InterPro" id="IPR041106">
    <property type="entry name" value="XRN1_D2_D3"/>
</dbReference>
<dbReference type="InterPro" id="IPR041385">
    <property type="entry name" value="SH3_12"/>
</dbReference>
<feature type="domain" description="5'-3' exoribonuclease 1 SH3-like" evidence="1">
    <location>
        <begin position="186"/>
        <end position="236"/>
    </location>
</feature>
<dbReference type="Proteomes" id="UP000278143">
    <property type="component" value="Unassembled WGS sequence"/>
</dbReference>
<dbReference type="Pfam" id="PF18129">
    <property type="entry name" value="SH3_12"/>
    <property type="match status" value="1"/>
</dbReference>
<organism evidence="3 4">
    <name type="scientific">Syncephalis pseudoplumigaleata</name>
    <dbReference type="NCBI Taxonomy" id="1712513"/>
    <lineage>
        <taxon>Eukaryota</taxon>
        <taxon>Fungi</taxon>
        <taxon>Fungi incertae sedis</taxon>
        <taxon>Zoopagomycota</taxon>
        <taxon>Zoopagomycotina</taxon>
        <taxon>Zoopagomycetes</taxon>
        <taxon>Zoopagales</taxon>
        <taxon>Piptocephalidaceae</taxon>
        <taxon>Syncephalis</taxon>
    </lineage>
</organism>
<dbReference type="EMBL" id="KZ990655">
    <property type="protein sequence ID" value="RKP23825.1"/>
    <property type="molecule type" value="Genomic_DNA"/>
</dbReference>
<feature type="domain" description="Exoribonuclease Xrn1 D2/D3" evidence="2">
    <location>
        <begin position="2"/>
        <end position="156"/>
    </location>
</feature>
<evidence type="ECO:0000259" key="2">
    <source>
        <dbReference type="Pfam" id="PF18334"/>
    </source>
</evidence>
<proteinExistence type="predicted"/>
<dbReference type="InterPro" id="IPR047008">
    <property type="entry name" value="XRN1_SH3_sf"/>
</dbReference>